<evidence type="ECO:0000256" key="1">
    <source>
        <dbReference type="SAM" id="SignalP"/>
    </source>
</evidence>
<protein>
    <recommendedName>
        <fullName evidence="4">Lipoprotein</fullName>
    </recommendedName>
</protein>
<dbReference type="EMBL" id="JAQPOK010000092">
    <property type="protein sequence ID" value="MDJ1179756.1"/>
    <property type="molecule type" value="Genomic_DNA"/>
</dbReference>
<keyword evidence="1" id="KW-0732">Signal</keyword>
<reference evidence="2 3" key="1">
    <citation type="submission" date="2023-01" db="EMBL/GenBank/DDBJ databases">
        <title>Novel diversity within Roseofilum (Cyanobacteria; Desertifilaceae) from marine benthic mats with descriptions of four novel species.</title>
        <authorList>
            <person name="Wang Y."/>
            <person name="Berthold D.E."/>
            <person name="Hu J."/>
            <person name="Lefler F.W."/>
            <person name="Laughinghouse H.D. IV."/>
        </authorList>
    </citation>
    <scope>NUCLEOTIDE SEQUENCE [LARGE SCALE GENOMIC DNA]</scope>
    <source>
        <strain evidence="2 3">BLCC-M91</strain>
    </source>
</reference>
<dbReference type="PROSITE" id="PS51257">
    <property type="entry name" value="PROKAR_LIPOPROTEIN"/>
    <property type="match status" value="1"/>
</dbReference>
<keyword evidence="3" id="KW-1185">Reference proteome</keyword>
<organism evidence="2 3">
    <name type="scientific">Roseofilum halophilum BLCC-M91</name>
    <dbReference type="NCBI Taxonomy" id="3022259"/>
    <lineage>
        <taxon>Bacteria</taxon>
        <taxon>Bacillati</taxon>
        <taxon>Cyanobacteriota</taxon>
        <taxon>Cyanophyceae</taxon>
        <taxon>Desertifilales</taxon>
        <taxon>Desertifilaceae</taxon>
        <taxon>Roseofilum</taxon>
        <taxon>Roseofilum halophilum</taxon>
    </lineage>
</organism>
<dbReference type="RefSeq" id="WP_283763061.1">
    <property type="nucleotide sequence ID" value="NZ_JAQPOK010000092.1"/>
</dbReference>
<sequence length="145" mass="16282">MDKVGKWIAKLMAMVLIGLLVACSATGGSPSQALVKQAIALQLNLTQEQLKSPLHLERSPQLDVKGIQITNSDRLPNQKLPTFHIQGTYNLNIQLSEQTIKQRQNPFEVYVQEQIEGETWRLLRPQTTAEGTEWLSYQIDGDLGK</sequence>
<evidence type="ECO:0000313" key="2">
    <source>
        <dbReference type="EMBL" id="MDJ1179756.1"/>
    </source>
</evidence>
<accession>A0ABT7BKN9</accession>
<evidence type="ECO:0008006" key="4">
    <source>
        <dbReference type="Google" id="ProtNLM"/>
    </source>
</evidence>
<name>A0ABT7BKN9_9CYAN</name>
<proteinExistence type="predicted"/>
<gene>
    <name evidence="2" type="ORF">PJF56_12860</name>
</gene>
<feature type="chain" id="PRO_5046744101" description="Lipoprotein" evidence="1">
    <location>
        <begin position="34"/>
        <end position="145"/>
    </location>
</feature>
<evidence type="ECO:0000313" key="3">
    <source>
        <dbReference type="Proteomes" id="UP001231370"/>
    </source>
</evidence>
<feature type="signal peptide" evidence="1">
    <location>
        <begin position="1"/>
        <end position="33"/>
    </location>
</feature>
<comment type="caution">
    <text evidence="2">The sequence shown here is derived from an EMBL/GenBank/DDBJ whole genome shotgun (WGS) entry which is preliminary data.</text>
</comment>
<dbReference type="Proteomes" id="UP001231370">
    <property type="component" value="Unassembled WGS sequence"/>
</dbReference>